<dbReference type="InterPro" id="IPR029039">
    <property type="entry name" value="Flavoprotein-like_sf"/>
</dbReference>
<organism evidence="2 3">
    <name type="scientific">Agrobacterium larrymoorei</name>
    <dbReference type="NCBI Taxonomy" id="160699"/>
    <lineage>
        <taxon>Bacteria</taxon>
        <taxon>Pseudomonadati</taxon>
        <taxon>Pseudomonadota</taxon>
        <taxon>Alphaproteobacteria</taxon>
        <taxon>Hyphomicrobiales</taxon>
        <taxon>Rhizobiaceae</taxon>
        <taxon>Rhizobium/Agrobacterium group</taxon>
        <taxon>Agrobacterium</taxon>
    </lineage>
</organism>
<name>A0ABU0UG07_9HYPH</name>
<dbReference type="Gene3D" id="3.40.50.360">
    <property type="match status" value="1"/>
</dbReference>
<evidence type="ECO:0000313" key="2">
    <source>
        <dbReference type="EMBL" id="MDQ1183881.1"/>
    </source>
</evidence>
<proteinExistence type="predicted"/>
<protein>
    <submittedName>
        <fullName evidence="2">Multimeric flavodoxin WrbA</fullName>
    </submittedName>
</protein>
<dbReference type="EMBL" id="JAUTBL010000001">
    <property type="protein sequence ID" value="MDQ1183881.1"/>
    <property type="molecule type" value="Genomic_DNA"/>
</dbReference>
<accession>A0ABU0UG07</accession>
<feature type="domain" description="NADPH-dependent FMN reductase-like" evidence="1">
    <location>
        <begin position="14"/>
        <end position="153"/>
    </location>
</feature>
<dbReference type="Proteomes" id="UP001224781">
    <property type="component" value="Unassembled WGS sequence"/>
</dbReference>
<gene>
    <name evidence="2" type="ORF">QE408_001003</name>
</gene>
<sequence>MALKAIALNATLKASGGEPSSTDRMLALIASALSKDGVETETIRLADFNIKPGVTSDEGEGDDWPAIRRKILDSDILILGTPIWLGQPSSVSKRALERMDAFLEETDDAGRMVSYGRVAAVAVVGNEDGAHHVSAELYQALNDVGFTIAPNAVAYWVGEAMGSTNFSDLERIPETVTKAVDMLARNTAHLAKLTRGNPYPDQA</sequence>
<dbReference type="RefSeq" id="WP_306929025.1">
    <property type="nucleotide sequence ID" value="NZ_JAUTBL010000001.1"/>
</dbReference>
<evidence type="ECO:0000259" key="1">
    <source>
        <dbReference type="Pfam" id="PF03358"/>
    </source>
</evidence>
<comment type="caution">
    <text evidence="2">The sequence shown here is derived from an EMBL/GenBank/DDBJ whole genome shotgun (WGS) entry which is preliminary data.</text>
</comment>
<dbReference type="InterPro" id="IPR005025">
    <property type="entry name" value="FMN_Rdtase-like_dom"/>
</dbReference>
<reference evidence="2 3" key="1">
    <citation type="submission" date="2023-07" db="EMBL/GenBank/DDBJ databases">
        <title>Functional and genomic diversity of the sorghum phyllosphere microbiome.</title>
        <authorList>
            <person name="Shade A."/>
        </authorList>
    </citation>
    <scope>NUCLEOTIDE SEQUENCE [LARGE SCALE GENOMIC DNA]</scope>
    <source>
        <strain evidence="2 3">SORGH_AS_1126</strain>
    </source>
</reference>
<keyword evidence="3" id="KW-1185">Reference proteome</keyword>
<dbReference type="SUPFAM" id="SSF52218">
    <property type="entry name" value="Flavoproteins"/>
    <property type="match status" value="1"/>
</dbReference>
<evidence type="ECO:0000313" key="3">
    <source>
        <dbReference type="Proteomes" id="UP001224781"/>
    </source>
</evidence>
<dbReference type="Pfam" id="PF03358">
    <property type="entry name" value="FMN_red"/>
    <property type="match status" value="1"/>
</dbReference>